<proteinExistence type="predicted"/>
<evidence type="ECO:0000313" key="3">
    <source>
        <dbReference type="Proteomes" id="UP001642405"/>
    </source>
</evidence>
<evidence type="ECO:0000313" key="2">
    <source>
        <dbReference type="EMBL" id="CAK7235752.1"/>
    </source>
</evidence>
<gene>
    <name evidence="2" type="ORF">SCUCBS95973_009373</name>
</gene>
<accession>A0ABP0CUE6</accession>
<dbReference type="EMBL" id="CAWUHB010000103">
    <property type="protein sequence ID" value="CAK7235752.1"/>
    <property type="molecule type" value="Genomic_DNA"/>
</dbReference>
<name>A0ABP0CUE6_9PEZI</name>
<feature type="region of interest" description="Disordered" evidence="1">
    <location>
        <begin position="55"/>
        <end position="85"/>
    </location>
</feature>
<feature type="compositionally biased region" description="Basic and acidic residues" evidence="1">
    <location>
        <begin position="312"/>
        <end position="328"/>
    </location>
</feature>
<feature type="compositionally biased region" description="Low complexity" evidence="1">
    <location>
        <begin position="55"/>
        <end position="73"/>
    </location>
</feature>
<sequence length="328" mass="35522">MANNSTCTDLIATTPAVGEMAISGRHQSKTCMPDLLGPEPLPSLSLSPPLTPLRLSSSTYSSSSSSSSSSSFSPPTPTPSPPRHKAFYQVTRLDPAEIARRMALGICTYCADDSHSRRMCAQGRLMRKVTKAQLDQRLKRCVCPICGDPEEDKHCKQTCPRRVHVQAILDAKQDAWRKKRGLPPMAADLLRGEEEGKEEEKEKEQKWETVEYETVELRLPTFILKGNVGKAFAASAKSGRPKAAKALPPNLLDAEVTEVVWGNMAILPCERAGSQSLSTDDTDDTDGTDCTDDDDAGGASVGTDDTEAEESSEAHDLLGLDKGQTESK</sequence>
<feature type="compositionally biased region" description="Acidic residues" evidence="1">
    <location>
        <begin position="280"/>
        <end position="296"/>
    </location>
</feature>
<comment type="caution">
    <text evidence="2">The sequence shown here is derived from an EMBL/GenBank/DDBJ whole genome shotgun (WGS) entry which is preliminary data.</text>
</comment>
<evidence type="ECO:0000256" key="1">
    <source>
        <dbReference type="SAM" id="MobiDB-lite"/>
    </source>
</evidence>
<keyword evidence="3" id="KW-1185">Reference proteome</keyword>
<feature type="region of interest" description="Disordered" evidence="1">
    <location>
        <begin position="273"/>
        <end position="328"/>
    </location>
</feature>
<dbReference type="Proteomes" id="UP001642405">
    <property type="component" value="Unassembled WGS sequence"/>
</dbReference>
<evidence type="ECO:0008006" key="4">
    <source>
        <dbReference type="Google" id="ProtNLM"/>
    </source>
</evidence>
<reference evidence="2 3" key="1">
    <citation type="submission" date="2024-01" db="EMBL/GenBank/DDBJ databases">
        <authorList>
            <person name="Allen C."/>
            <person name="Tagirdzhanova G."/>
        </authorList>
    </citation>
    <scope>NUCLEOTIDE SEQUENCE [LARGE SCALE GENOMIC DNA]</scope>
</reference>
<protein>
    <recommendedName>
        <fullName evidence="4">Stc1 domain-containing protein</fullName>
    </recommendedName>
</protein>
<organism evidence="2 3">
    <name type="scientific">Sporothrix curviconia</name>
    <dbReference type="NCBI Taxonomy" id="1260050"/>
    <lineage>
        <taxon>Eukaryota</taxon>
        <taxon>Fungi</taxon>
        <taxon>Dikarya</taxon>
        <taxon>Ascomycota</taxon>
        <taxon>Pezizomycotina</taxon>
        <taxon>Sordariomycetes</taxon>
        <taxon>Sordariomycetidae</taxon>
        <taxon>Ophiostomatales</taxon>
        <taxon>Ophiostomataceae</taxon>
        <taxon>Sporothrix</taxon>
    </lineage>
</organism>